<reference evidence="2 3" key="1">
    <citation type="submission" date="2016-01" db="EMBL/GenBank/DDBJ databases">
        <authorList>
            <person name="Oliw E.H."/>
        </authorList>
    </citation>
    <scope>NUCLEOTIDE SEQUENCE [LARGE SCALE GENOMIC DNA]</scope>
    <source>
        <strain evidence="2 3">PSS_7772B</strain>
    </source>
</reference>
<sequence length="316" mass="34483">MSEGSTNLNNKCGSFKDCSLFQLHNTVYRSVNCDSSATGDVSDIIPIVLIHGFPVDHRMWDACADSLNAQIDAALSEGTLKHDVPIFAPDMAGAGLSETPKAEHAEFNEADYVHALDALTASYVKLLDDCGYHRAVWVGLSMGGYVALNVQRLVPQAVAGIALCDTRACVDAPQARAKRLEIAEICERDYTVDPVMHFAHATEKDSTVKQSPEFIHTFEKWIHDQKPEGLAWRQRMAACRPDMEDQLPLITTPAAVISGTLDPSSAPAVMRPMAEAMTAAKHVEFTEIENCGHFSATEHPYEVAAALVSLMSQVQR</sequence>
<dbReference type="InterPro" id="IPR050266">
    <property type="entry name" value="AB_hydrolase_sf"/>
</dbReference>
<feature type="domain" description="AB hydrolase-1" evidence="1">
    <location>
        <begin position="47"/>
        <end position="306"/>
    </location>
</feature>
<comment type="caution">
    <text evidence="2">The sequence shown here is derived from an EMBL/GenBank/DDBJ whole genome shotgun (WGS) entry which is preliminary data.</text>
</comment>
<accession>A0A133NVX3</accession>
<evidence type="ECO:0000313" key="2">
    <source>
        <dbReference type="EMBL" id="KXA20443.1"/>
    </source>
</evidence>
<name>A0A133NVX3_GARVA</name>
<dbReference type="OrthoDB" id="495620at2"/>
<dbReference type="RefSeq" id="WP_064347268.1">
    <property type="nucleotide sequence ID" value="NZ_KQ956857.1"/>
</dbReference>
<protein>
    <submittedName>
        <fullName evidence="2">Hydrolase, alpha/beta domain protein</fullName>
    </submittedName>
</protein>
<dbReference type="Pfam" id="PF12697">
    <property type="entry name" value="Abhydrolase_6"/>
    <property type="match status" value="1"/>
</dbReference>
<dbReference type="AlphaFoldDB" id="A0A133NVX3"/>
<dbReference type="PANTHER" id="PTHR43798">
    <property type="entry name" value="MONOACYLGLYCEROL LIPASE"/>
    <property type="match status" value="1"/>
</dbReference>
<dbReference type="GO" id="GO:0016787">
    <property type="term" value="F:hydrolase activity"/>
    <property type="evidence" value="ECO:0007669"/>
    <property type="project" value="UniProtKB-KW"/>
</dbReference>
<gene>
    <name evidence="2" type="ORF">HMPREF3208_00804</name>
</gene>
<dbReference type="InterPro" id="IPR029058">
    <property type="entry name" value="AB_hydrolase_fold"/>
</dbReference>
<keyword evidence="2" id="KW-0378">Hydrolase</keyword>
<dbReference type="GO" id="GO:0016020">
    <property type="term" value="C:membrane"/>
    <property type="evidence" value="ECO:0007669"/>
    <property type="project" value="TreeGrafter"/>
</dbReference>
<dbReference type="InterPro" id="IPR000073">
    <property type="entry name" value="AB_hydrolase_1"/>
</dbReference>
<evidence type="ECO:0000313" key="3">
    <source>
        <dbReference type="Proteomes" id="UP000070687"/>
    </source>
</evidence>
<dbReference type="Gene3D" id="3.40.50.1820">
    <property type="entry name" value="alpha/beta hydrolase"/>
    <property type="match status" value="1"/>
</dbReference>
<organism evidence="2 3">
    <name type="scientific">Gardnerella vaginalis</name>
    <dbReference type="NCBI Taxonomy" id="2702"/>
    <lineage>
        <taxon>Bacteria</taxon>
        <taxon>Bacillati</taxon>
        <taxon>Actinomycetota</taxon>
        <taxon>Actinomycetes</taxon>
        <taxon>Bifidobacteriales</taxon>
        <taxon>Bifidobacteriaceae</taxon>
        <taxon>Gardnerella</taxon>
    </lineage>
</organism>
<dbReference type="PATRIC" id="fig|2702.100.peg.784"/>
<dbReference type="EMBL" id="LRQB01000046">
    <property type="protein sequence ID" value="KXA20443.1"/>
    <property type="molecule type" value="Genomic_DNA"/>
</dbReference>
<dbReference type="Proteomes" id="UP000070687">
    <property type="component" value="Unassembled WGS sequence"/>
</dbReference>
<dbReference type="PANTHER" id="PTHR43798:SF33">
    <property type="entry name" value="HYDROLASE, PUTATIVE (AFU_ORTHOLOGUE AFUA_2G14860)-RELATED"/>
    <property type="match status" value="1"/>
</dbReference>
<proteinExistence type="predicted"/>
<evidence type="ECO:0000259" key="1">
    <source>
        <dbReference type="Pfam" id="PF12697"/>
    </source>
</evidence>
<dbReference type="SUPFAM" id="SSF53474">
    <property type="entry name" value="alpha/beta-Hydrolases"/>
    <property type="match status" value="1"/>
</dbReference>